<evidence type="ECO:0000256" key="18">
    <source>
        <dbReference type="SAM" id="Phobius"/>
    </source>
</evidence>
<keyword evidence="14 20" id="KW-0496">Mitochondrion</keyword>
<sequence>MFLLLLTVVSSVLSVRSWFIAFLMMDFVTIMFLLLISVSDKKCGLGTISFVTHQSIASAFLYLSFFLSCWSIFYLELVNLFTIVGLFWKMGLPPFHGWYSSIFMEVTWFNAFLLSSFLKVPPSILASVVISYSDWKSLWWMMSVFAMLYSSLILVGQMSARGFFAYSSMGSTCWMILGAAISKEIFFFYFFTYSVMVMMMMMICKKWDIKNISGFMNISKKDGWVFACSSFSVAGIPPFAGFMPKLLICFSAILSGSAVLLLVVIGYIIASVISVAGYMDISNSSICARIFSFTCPIPKEKNKIYLSSLISFIFFFFHLVVGVVTMGVNISHFYL</sequence>
<keyword evidence="5" id="KW-0813">Transport</keyword>
<evidence type="ECO:0000256" key="14">
    <source>
        <dbReference type="ARBA" id="ARBA00023128"/>
    </source>
</evidence>
<keyword evidence="15 18" id="KW-0472">Membrane</keyword>
<evidence type="ECO:0000256" key="17">
    <source>
        <dbReference type="ARBA" id="ARBA00049551"/>
    </source>
</evidence>
<keyword evidence="7 18" id="KW-0812">Transmembrane</keyword>
<gene>
    <name evidence="20" type="primary">ND2</name>
</gene>
<evidence type="ECO:0000256" key="4">
    <source>
        <dbReference type="ARBA" id="ARBA00021008"/>
    </source>
</evidence>
<evidence type="ECO:0000256" key="2">
    <source>
        <dbReference type="ARBA" id="ARBA00007012"/>
    </source>
</evidence>
<dbReference type="InterPro" id="IPR050175">
    <property type="entry name" value="Complex_I_Subunit_2"/>
</dbReference>
<evidence type="ECO:0000313" key="20">
    <source>
        <dbReference type="EMBL" id="AHB14366.1"/>
    </source>
</evidence>
<feature type="transmembrane region" description="Helical" evidence="18">
    <location>
        <begin position="224"/>
        <end position="244"/>
    </location>
</feature>
<keyword evidence="11 18" id="KW-1133">Transmembrane helix</keyword>
<dbReference type="EC" id="7.1.1.2" evidence="3"/>
<dbReference type="GeneID" id="20465634"/>
<evidence type="ECO:0000259" key="19">
    <source>
        <dbReference type="Pfam" id="PF00361"/>
    </source>
</evidence>
<keyword evidence="10" id="KW-0249">Electron transport</keyword>
<organism evidence="20">
    <name type="scientific">Anadara kagoshimensis</name>
    <dbReference type="NCBI Taxonomy" id="1390362"/>
    <lineage>
        <taxon>Eukaryota</taxon>
        <taxon>Metazoa</taxon>
        <taxon>Spiralia</taxon>
        <taxon>Lophotrochozoa</taxon>
        <taxon>Mollusca</taxon>
        <taxon>Bivalvia</taxon>
        <taxon>Autobranchia</taxon>
        <taxon>Pteriomorphia</taxon>
        <taxon>Arcoida</taxon>
        <taxon>Arcoidea</taxon>
        <taxon>Arcidae</taxon>
        <taxon>Anadara</taxon>
    </lineage>
</organism>
<dbReference type="GO" id="GO:0005743">
    <property type="term" value="C:mitochondrial inner membrane"/>
    <property type="evidence" value="ECO:0007669"/>
    <property type="project" value="UniProtKB-SubCell"/>
</dbReference>
<dbReference type="EMBL" id="KF667521">
    <property type="protein sequence ID" value="AHB14366.1"/>
    <property type="molecule type" value="Genomic_DNA"/>
</dbReference>
<feature type="domain" description="NADH:quinone oxidoreductase/Mrp antiporter transmembrane" evidence="19">
    <location>
        <begin position="2"/>
        <end position="267"/>
    </location>
</feature>
<keyword evidence="13" id="KW-0830">Ubiquinone</keyword>
<evidence type="ECO:0000256" key="9">
    <source>
        <dbReference type="ARBA" id="ARBA00022967"/>
    </source>
</evidence>
<evidence type="ECO:0000256" key="5">
    <source>
        <dbReference type="ARBA" id="ARBA00022448"/>
    </source>
</evidence>
<feature type="transmembrane region" description="Helical" evidence="18">
    <location>
        <begin position="15"/>
        <end position="36"/>
    </location>
</feature>
<feature type="transmembrane region" description="Helical" evidence="18">
    <location>
        <begin position="138"/>
        <end position="156"/>
    </location>
</feature>
<dbReference type="GO" id="GO:0006120">
    <property type="term" value="P:mitochondrial electron transport, NADH to ubiquinone"/>
    <property type="evidence" value="ECO:0007669"/>
    <property type="project" value="TreeGrafter"/>
</dbReference>
<accession>A0A088BHM7</accession>
<dbReference type="RefSeq" id="YP_009059167.1">
    <property type="nucleotide sequence ID" value="NC_024927.1"/>
</dbReference>
<evidence type="ECO:0000256" key="7">
    <source>
        <dbReference type="ARBA" id="ARBA00022692"/>
    </source>
</evidence>
<evidence type="ECO:0000256" key="13">
    <source>
        <dbReference type="ARBA" id="ARBA00023075"/>
    </source>
</evidence>
<dbReference type="Pfam" id="PF00361">
    <property type="entry name" value="Proton_antipo_M"/>
    <property type="match status" value="1"/>
</dbReference>
<dbReference type="PANTHER" id="PTHR46552:SF1">
    <property type="entry name" value="NADH-UBIQUINONE OXIDOREDUCTASE CHAIN 2"/>
    <property type="match status" value="1"/>
</dbReference>
<keyword evidence="9" id="KW-1278">Translocase</keyword>
<evidence type="ECO:0000256" key="10">
    <source>
        <dbReference type="ARBA" id="ARBA00022982"/>
    </source>
</evidence>
<evidence type="ECO:0000256" key="11">
    <source>
        <dbReference type="ARBA" id="ARBA00022989"/>
    </source>
</evidence>
<feature type="transmembrane region" description="Helical" evidence="18">
    <location>
        <begin position="250"/>
        <end position="279"/>
    </location>
</feature>
<proteinExistence type="inferred from homology"/>
<evidence type="ECO:0000256" key="15">
    <source>
        <dbReference type="ARBA" id="ARBA00023136"/>
    </source>
</evidence>
<dbReference type="AlphaFoldDB" id="A0A088BHM7"/>
<keyword evidence="8" id="KW-0999">Mitochondrion inner membrane</keyword>
<name>A0A088BHM7_9BIVA</name>
<evidence type="ECO:0000256" key="1">
    <source>
        <dbReference type="ARBA" id="ARBA00004448"/>
    </source>
</evidence>
<evidence type="ECO:0000256" key="3">
    <source>
        <dbReference type="ARBA" id="ARBA00012944"/>
    </source>
</evidence>
<comment type="similarity">
    <text evidence="2">Belongs to the complex I subunit 2 family.</text>
</comment>
<dbReference type="CTD" id="4536"/>
<evidence type="ECO:0000256" key="6">
    <source>
        <dbReference type="ARBA" id="ARBA00022660"/>
    </source>
</evidence>
<comment type="subcellular location">
    <subcellularLocation>
        <location evidence="1">Mitochondrion inner membrane</location>
        <topology evidence="1">Multi-pass membrane protein</topology>
    </subcellularLocation>
</comment>
<protein>
    <recommendedName>
        <fullName evidence="4">NADH-ubiquinone oxidoreductase chain 2</fullName>
        <ecNumber evidence="3">7.1.1.2</ecNumber>
    </recommendedName>
    <alternativeName>
        <fullName evidence="16">NADH dehydrogenase subunit 2</fullName>
    </alternativeName>
</protein>
<geneLocation type="mitochondrion" evidence="20"/>
<feature type="transmembrane region" description="Helical" evidence="18">
    <location>
        <begin position="309"/>
        <end position="334"/>
    </location>
</feature>
<dbReference type="InterPro" id="IPR001750">
    <property type="entry name" value="ND/Mrp_TM"/>
</dbReference>
<keyword evidence="12" id="KW-0520">NAD</keyword>
<comment type="catalytic activity">
    <reaction evidence="17">
        <text>a ubiquinone + NADH + 5 H(+)(in) = a ubiquinol + NAD(+) + 4 H(+)(out)</text>
        <dbReference type="Rhea" id="RHEA:29091"/>
        <dbReference type="Rhea" id="RHEA-COMP:9565"/>
        <dbReference type="Rhea" id="RHEA-COMP:9566"/>
        <dbReference type="ChEBI" id="CHEBI:15378"/>
        <dbReference type="ChEBI" id="CHEBI:16389"/>
        <dbReference type="ChEBI" id="CHEBI:17976"/>
        <dbReference type="ChEBI" id="CHEBI:57540"/>
        <dbReference type="ChEBI" id="CHEBI:57945"/>
        <dbReference type="EC" id="7.1.1.2"/>
    </reaction>
</comment>
<reference evidence="20" key="1">
    <citation type="submission" date="2013-09" db="EMBL/GenBank/DDBJ databases">
        <authorList>
            <person name="Hou Y."/>
            <person name="Wu B."/>
            <person name="Liu Z.H."/>
            <person name="Yan J.K."/>
            <person name="Sun C."/>
            <person name="Dong C.G."/>
            <person name="Yang A.G."/>
            <person name="Zhou L.Q."/>
            <person name="Ren J.F."/>
        </authorList>
    </citation>
    <scope>NUCLEOTIDE SEQUENCE</scope>
</reference>
<dbReference type="GO" id="GO:0008137">
    <property type="term" value="F:NADH dehydrogenase (ubiquinone) activity"/>
    <property type="evidence" value="ECO:0007669"/>
    <property type="project" value="UniProtKB-EC"/>
</dbReference>
<evidence type="ECO:0000256" key="12">
    <source>
        <dbReference type="ARBA" id="ARBA00023027"/>
    </source>
</evidence>
<keyword evidence="6" id="KW-0679">Respiratory chain</keyword>
<evidence type="ECO:0000256" key="8">
    <source>
        <dbReference type="ARBA" id="ARBA00022792"/>
    </source>
</evidence>
<dbReference type="PANTHER" id="PTHR46552">
    <property type="entry name" value="NADH-UBIQUINONE OXIDOREDUCTASE CHAIN 2"/>
    <property type="match status" value="1"/>
</dbReference>
<evidence type="ECO:0000256" key="16">
    <source>
        <dbReference type="ARBA" id="ARBA00031028"/>
    </source>
</evidence>